<dbReference type="AlphaFoldDB" id="E6SBD3"/>
<proteinExistence type="predicted"/>
<dbReference type="eggNOG" id="ENOG50343HU">
    <property type="taxonomic scope" value="Bacteria"/>
</dbReference>
<name>E6SBD3_INTC7</name>
<protein>
    <submittedName>
        <fullName evidence="1">Uncharacterized protein</fullName>
    </submittedName>
</protein>
<sequence>MAHVIEPPNSVVLLVGRDEYTPPESLADRIVAATGDCVAVGVLSVDDGATTVELAPTPHIDGLSRLGEFILETEGRVSICDVYNGEYASLLVEPGTCAVTVWGNDTGEPDVVAFEVRPAVS</sequence>
<dbReference type="HOGENOM" id="CLU_2034936_0_0_11"/>
<organism evidence="1 2">
    <name type="scientific">Intrasporangium calvum (strain ATCC 23552 / DSM 43043 / JCM 3097 / NBRC 12989 / NCIMB 10167 / NRRL B-3866 / 7 KIP)</name>
    <dbReference type="NCBI Taxonomy" id="710696"/>
    <lineage>
        <taxon>Bacteria</taxon>
        <taxon>Bacillati</taxon>
        <taxon>Actinomycetota</taxon>
        <taxon>Actinomycetes</taxon>
        <taxon>Micrococcales</taxon>
        <taxon>Intrasporangiaceae</taxon>
        <taxon>Intrasporangium</taxon>
    </lineage>
</organism>
<accession>E6SBD3</accession>
<dbReference type="RefSeq" id="WP_013493773.1">
    <property type="nucleotide sequence ID" value="NC_014830.1"/>
</dbReference>
<evidence type="ECO:0000313" key="1">
    <source>
        <dbReference type="EMBL" id="ADU49461.1"/>
    </source>
</evidence>
<gene>
    <name evidence="1" type="ordered locus">Intca_2966</name>
</gene>
<dbReference type="EMBL" id="CP002343">
    <property type="protein sequence ID" value="ADU49461.1"/>
    <property type="molecule type" value="Genomic_DNA"/>
</dbReference>
<dbReference type="Proteomes" id="UP000008914">
    <property type="component" value="Chromosome"/>
</dbReference>
<dbReference type="OrthoDB" id="3787693at2"/>
<keyword evidence="2" id="KW-1185">Reference proteome</keyword>
<dbReference type="KEGG" id="ica:Intca_2966"/>
<evidence type="ECO:0000313" key="2">
    <source>
        <dbReference type="Proteomes" id="UP000008914"/>
    </source>
</evidence>
<reference evidence="1 2" key="1">
    <citation type="journal article" date="2010" name="Stand. Genomic Sci.">
        <title>Complete genome sequence of Intrasporangium calvum type strain (7 KIP).</title>
        <authorList>
            <person name="Del Rio T.G."/>
            <person name="Chertkov O."/>
            <person name="Yasawong M."/>
            <person name="Lucas S."/>
            <person name="Deshpande S."/>
            <person name="Cheng J.F."/>
            <person name="Detter C."/>
            <person name="Tapia R."/>
            <person name="Han C."/>
            <person name="Goodwin L."/>
            <person name="Pitluck S."/>
            <person name="Liolios K."/>
            <person name="Ivanova N."/>
            <person name="Mavromatis K."/>
            <person name="Pati A."/>
            <person name="Chen A."/>
            <person name="Palaniappan K."/>
            <person name="Land M."/>
            <person name="Hauser L."/>
            <person name="Chang Y.J."/>
            <person name="Jeffries C.D."/>
            <person name="Rohde M."/>
            <person name="Pukall R."/>
            <person name="Sikorski J."/>
            <person name="Goker M."/>
            <person name="Woyke T."/>
            <person name="Bristow J."/>
            <person name="Eisen J.A."/>
            <person name="Markowitz V."/>
            <person name="Hugenholtz P."/>
            <person name="Kyrpides N.C."/>
            <person name="Klenk H.P."/>
            <person name="Lapidus A."/>
        </authorList>
    </citation>
    <scope>NUCLEOTIDE SEQUENCE [LARGE SCALE GENOMIC DNA]</scope>
    <source>
        <strain evidence="2">ATCC 23552 / DSM 43043 / JCM 3097 / NBRC 12989 / 7 KIP</strain>
    </source>
</reference>